<dbReference type="GO" id="GO:0006208">
    <property type="term" value="P:pyrimidine nucleobase catabolic process"/>
    <property type="evidence" value="ECO:0007669"/>
    <property type="project" value="TreeGrafter"/>
</dbReference>
<dbReference type="InterPro" id="IPR011059">
    <property type="entry name" value="Metal-dep_hydrolase_composite"/>
</dbReference>
<protein>
    <submittedName>
        <fullName evidence="2">Dihydropyrimidinase-related protein 3</fullName>
    </submittedName>
</protein>
<proteinExistence type="inferred from homology"/>
<dbReference type="PANTHER" id="PTHR11647">
    <property type="entry name" value="HYDRANTOINASE/DIHYDROPYRIMIDINASE FAMILY MEMBER"/>
    <property type="match status" value="1"/>
</dbReference>
<reference evidence="2" key="1">
    <citation type="journal article" date="2012" name="Nat. Genet.">
        <title>Whole-genome sequence of Schistosoma haematobium.</title>
        <authorList>
            <person name="Young N.D."/>
            <person name="Jex A.R."/>
            <person name="Li B."/>
            <person name="Liu S."/>
            <person name="Yang L."/>
            <person name="Xiong Z."/>
            <person name="Li Y."/>
            <person name="Cantacessi C."/>
            <person name="Hall R.S."/>
            <person name="Xu X."/>
            <person name="Chen F."/>
            <person name="Wu X."/>
            <person name="Zerlotini A."/>
            <person name="Oliveira G."/>
            <person name="Hofmann A."/>
            <person name="Zhang G."/>
            <person name="Fang X."/>
            <person name="Kang Y."/>
            <person name="Campbell B.E."/>
            <person name="Loukas A."/>
            <person name="Ranganathan S."/>
            <person name="Rollinson D."/>
            <person name="Rinaldi G."/>
            <person name="Brindley P.J."/>
            <person name="Yang H."/>
            <person name="Wang J."/>
            <person name="Wang J."/>
            <person name="Gasser R.B."/>
        </authorList>
    </citation>
    <scope>NUCLEOTIDE SEQUENCE [LARGE SCALE GENOMIC DNA]</scope>
</reference>
<dbReference type="InterPro" id="IPR050378">
    <property type="entry name" value="Metallo-dep_Hydrolases_sf"/>
</dbReference>
<accession>A0A094ZZ65</accession>
<sequence length="234" mass="26342">MLTLNLDIQFSSFGQKEQLYITGGQLVNSDHIQFANILIEDGKIVSTGTNIEVQPDTPRLDATGMLIMPAGIDMSTYLIQDIHPIDTEAYINFTKEALLGGTTTIVDTIICPKDSSAVDLLIKYKNTFKETKFWCDIIIRIGFMEIQENHLNEIEQLAKQHGINSFLLKLRSIEKCIVLVTSTNCPVIFSSINEMNIIERISKIRRQIPPIHITVCCTSNSLLSEITHNQFIIV</sequence>
<dbReference type="SUPFAM" id="SSF51556">
    <property type="entry name" value="Metallo-dependent hydrolases"/>
    <property type="match status" value="1"/>
</dbReference>
<dbReference type="PANTHER" id="PTHR11647:SF1">
    <property type="entry name" value="COLLAPSIN RESPONSE MEDIATOR PROTEIN"/>
    <property type="match status" value="1"/>
</dbReference>
<comment type="similarity">
    <text evidence="1">Belongs to the metallo-dependent hydrolases superfamily. Hydantoinase/dihydropyrimidinase family.</text>
</comment>
<dbReference type="Gene3D" id="3.20.20.140">
    <property type="entry name" value="Metal-dependent hydrolases"/>
    <property type="match status" value="1"/>
</dbReference>
<evidence type="ECO:0000313" key="2">
    <source>
        <dbReference type="EMBL" id="KGB38504.1"/>
    </source>
</evidence>
<dbReference type="SUPFAM" id="SSF51338">
    <property type="entry name" value="Composite domain of metallo-dependent hydrolases"/>
    <property type="match status" value="1"/>
</dbReference>
<dbReference type="EMBL" id="KL251030">
    <property type="protein sequence ID" value="KGB38504.1"/>
    <property type="molecule type" value="Genomic_DNA"/>
</dbReference>
<organism evidence="2">
    <name type="scientific">Schistosoma haematobium</name>
    <name type="common">Blood fluke</name>
    <dbReference type="NCBI Taxonomy" id="6185"/>
    <lineage>
        <taxon>Eukaryota</taxon>
        <taxon>Metazoa</taxon>
        <taxon>Spiralia</taxon>
        <taxon>Lophotrochozoa</taxon>
        <taxon>Platyhelminthes</taxon>
        <taxon>Trematoda</taxon>
        <taxon>Digenea</taxon>
        <taxon>Strigeidida</taxon>
        <taxon>Schistosomatoidea</taxon>
        <taxon>Schistosomatidae</taxon>
        <taxon>Schistosoma</taxon>
    </lineage>
</organism>
<dbReference type="STRING" id="6185.A0A094ZZ65"/>
<dbReference type="AlphaFoldDB" id="A0A094ZZ65"/>
<gene>
    <name evidence="2" type="ORF">MS3_06896</name>
</gene>
<name>A0A094ZZ65_SCHHA</name>
<dbReference type="GO" id="GO:0005829">
    <property type="term" value="C:cytosol"/>
    <property type="evidence" value="ECO:0007669"/>
    <property type="project" value="TreeGrafter"/>
</dbReference>
<evidence type="ECO:0000256" key="1">
    <source>
        <dbReference type="ARBA" id="ARBA00008829"/>
    </source>
</evidence>
<dbReference type="InterPro" id="IPR032466">
    <property type="entry name" value="Metal_Hydrolase"/>
</dbReference>
<dbReference type="GO" id="GO:0004157">
    <property type="term" value="F:dihydropyrimidinase activity"/>
    <property type="evidence" value="ECO:0007669"/>
    <property type="project" value="TreeGrafter"/>
</dbReference>